<dbReference type="PANTHER" id="PTHR40057:SF1">
    <property type="entry name" value="SLR1162 PROTEIN"/>
    <property type="match status" value="1"/>
</dbReference>
<dbReference type="InterPro" id="IPR038762">
    <property type="entry name" value="ABM_predict"/>
</dbReference>
<dbReference type="Pfam" id="PF03992">
    <property type="entry name" value="ABM"/>
    <property type="match status" value="1"/>
</dbReference>
<dbReference type="PANTHER" id="PTHR40057">
    <property type="entry name" value="SLR1162 PROTEIN"/>
    <property type="match status" value="1"/>
</dbReference>
<reference evidence="3" key="1">
    <citation type="submission" date="2023-06" db="EMBL/GenBank/DDBJ databases">
        <title>Draft genome sequence of Nocardioides sp. SOB72.</title>
        <authorList>
            <person name="Zhang G."/>
        </authorList>
    </citation>
    <scope>NUCLEOTIDE SEQUENCE</scope>
    <source>
        <strain evidence="3">SOB72</strain>
    </source>
</reference>
<keyword evidence="4" id="KW-1185">Reference proteome</keyword>
<organism evidence="3 4">
    <name type="scientific">Nocardioides abyssi</name>
    <dbReference type="NCBI Taxonomy" id="3058370"/>
    <lineage>
        <taxon>Bacteria</taxon>
        <taxon>Bacillati</taxon>
        <taxon>Actinomycetota</taxon>
        <taxon>Actinomycetes</taxon>
        <taxon>Propionibacteriales</taxon>
        <taxon>Nocardioidaceae</taxon>
        <taxon>Nocardioides</taxon>
    </lineage>
</organism>
<dbReference type="InterPro" id="IPR011008">
    <property type="entry name" value="Dimeric_a/b-barrel"/>
</dbReference>
<evidence type="ECO:0000256" key="1">
    <source>
        <dbReference type="SAM" id="Phobius"/>
    </source>
</evidence>
<keyword evidence="1" id="KW-0812">Transmembrane</keyword>
<evidence type="ECO:0000313" key="4">
    <source>
        <dbReference type="Proteomes" id="UP001168537"/>
    </source>
</evidence>
<dbReference type="Gene3D" id="3.30.70.100">
    <property type="match status" value="1"/>
</dbReference>
<accession>A0ABT8ES77</accession>
<feature type="domain" description="ABM" evidence="2">
    <location>
        <begin position="4"/>
        <end position="75"/>
    </location>
</feature>
<keyword evidence="3" id="KW-0503">Monooxygenase</keyword>
<gene>
    <name evidence="3" type="ORF">QWY29_05295</name>
</gene>
<dbReference type="SUPFAM" id="SSF54909">
    <property type="entry name" value="Dimeric alpha+beta barrel"/>
    <property type="match status" value="1"/>
</dbReference>
<protein>
    <submittedName>
        <fullName evidence="3">Antibiotic biosynthesis monooxygenase</fullName>
    </submittedName>
</protein>
<dbReference type="RefSeq" id="WP_300959650.1">
    <property type="nucleotide sequence ID" value="NZ_JAUHJR010000002.1"/>
</dbReference>
<keyword evidence="3" id="KW-0560">Oxidoreductase</keyword>
<name>A0ABT8ES77_9ACTN</name>
<dbReference type="EMBL" id="JAUHJR010000002">
    <property type="protein sequence ID" value="MDN4160761.1"/>
    <property type="molecule type" value="Genomic_DNA"/>
</dbReference>
<proteinExistence type="predicted"/>
<feature type="transmembrane region" description="Helical" evidence="1">
    <location>
        <begin position="127"/>
        <end position="144"/>
    </location>
</feature>
<dbReference type="Proteomes" id="UP001168537">
    <property type="component" value="Unassembled WGS sequence"/>
</dbReference>
<keyword evidence="1" id="KW-0472">Membrane</keyword>
<evidence type="ECO:0000313" key="3">
    <source>
        <dbReference type="EMBL" id="MDN4160761.1"/>
    </source>
</evidence>
<comment type="caution">
    <text evidence="3">The sequence shown here is derived from an EMBL/GenBank/DDBJ whole genome shotgun (WGS) entry which is preliminary data.</text>
</comment>
<dbReference type="InterPro" id="IPR007138">
    <property type="entry name" value="ABM_dom"/>
</dbReference>
<keyword evidence="1" id="KW-1133">Transmembrane helix</keyword>
<sequence>MSQPVTVSITRTLDPGHDAEMLSWLQAGTTLAQQFPGFLGAGWVRPEAGSATWHMLYRFADGDALQAWEHSPQRQWWRSSAAGLGVVESRVERRTGIEGWFDDPAAQDVEDLRAVPAAPPRWKQASVIFLVFYPLSVLVNWLATPVLGDVWLPLRVLVVVLVMTPAMTYAALPWMTRRMEWWLHGRPAPWRRSTTSAG</sequence>
<feature type="transmembrane region" description="Helical" evidence="1">
    <location>
        <begin position="150"/>
        <end position="172"/>
    </location>
</feature>
<evidence type="ECO:0000259" key="2">
    <source>
        <dbReference type="Pfam" id="PF03992"/>
    </source>
</evidence>
<dbReference type="GO" id="GO:0004497">
    <property type="term" value="F:monooxygenase activity"/>
    <property type="evidence" value="ECO:0007669"/>
    <property type="project" value="UniProtKB-KW"/>
</dbReference>